<feature type="active site" description="Proton donor" evidence="9">
    <location>
        <position position="96"/>
    </location>
</feature>
<dbReference type="OrthoDB" id="9783413at2"/>
<dbReference type="GO" id="GO:0000049">
    <property type="term" value="F:tRNA binding"/>
    <property type="evidence" value="ECO:0007669"/>
    <property type="project" value="UniProtKB-UniRule"/>
</dbReference>
<dbReference type="InterPro" id="IPR035587">
    <property type="entry name" value="DUS-like_FMN-bd"/>
</dbReference>
<evidence type="ECO:0000256" key="9">
    <source>
        <dbReference type="HAMAP-Rule" id="MF_02041"/>
    </source>
</evidence>
<feature type="site" description="Interacts with tRNA; defines subfamily-specific binding signature" evidence="9">
    <location>
        <position position="297"/>
    </location>
</feature>
<proteinExistence type="inferred from homology"/>
<dbReference type="EC" id="1.3.1.91" evidence="9"/>
<evidence type="ECO:0000256" key="8">
    <source>
        <dbReference type="ARBA" id="ARBA00023002"/>
    </source>
</evidence>
<dbReference type="GO" id="GO:0102264">
    <property type="term" value="F:tRNA-dihydrouridine20 synthase activity"/>
    <property type="evidence" value="ECO:0007669"/>
    <property type="project" value="UniProtKB-EC"/>
</dbReference>
<dbReference type="PANTHER" id="PTHR42907">
    <property type="entry name" value="FMN-LINKED OXIDOREDUCTASES SUPERFAMILY PROTEIN"/>
    <property type="match status" value="1"/>
</dbReference>
<name>A0A964T3A4_9HYPH</name>
<feature type="binding site" evidence="9">
    <location>
        <begin position="229"/>
        <end position="230"/>
    </location>
    <ligand>
        <name>FMN</name>
        <dbReference type="ChEBI" id="CHEBI:58210"/>
    </ligand>
</feature>
<feature type="site" description="Interacts with tRNA; defines subfamily-specific binding signature" evidence="9">
    <location>
        <position position="294"/>
    </location>
</feature>
<keyword evidence="2 9" id="KW-0820">tRNA-binding</keyword>
<dbReference type="HAMAP" id="MF_02041">
    <property type="entry name" value="DusA_subfam"/>
    <property type="match status" value="1"/>
</dbReference>
<comment type="catalytic activity">
    <reaction evidence="9">
        <text>5,6-dihydrouridine(20a) in tRNA + NAD(+) = uridine(20a) in tRNA + NADH + H(+)</text>
        <dbReference type="Rhea" id="RHEA:53348"/>
        <dbReference type="Rhea" id="RHEA-COMP:13535"/>
        <dbReference type="Rhea" id="RHEA-COMP:13536"/>
        <dbReference type="ChEBI" id="CHEBI:15378"/>
        <dbReference type="ChEBI" id="CHEBI:57540"/>
        <dbReference type="ChEBI" id="CHEBI:57945"/>
        <dbReference type="ChEBI" id="CHEBI:65315"/>
        <dbReference type="ChEBI" id="CHEBI:74443"/>
    </reaction>
</comment>
<evidence type="ECO:0000256" key="6">
    <source>
        <dbReference type="ARBA" id="ARBA00022857"/>
    </source>
</evidence>
<keyword evidence="7 9" id="KW-0694">RNA-binding</keyword>
<keyword evidence="3 9" id="KW-0285">Flavoprotein</keyword>
<evidence type="ECO:0000256" key="5">
    <source>
        <dbReference type="ARBA" id="ARBA00022694"/>
    </source>
</evidence>
<dbReference type="EMBL" id="SPKJ01000010">
    <property type="protein sequence ID" value="MYZ47162.1"/>
    <property type="molecule type" value="Genomic_DNA"/>
</dbReference>
<feature type="binding site" evidence="9">
    <location>
        <begin position="13"/>
        <end position="15"/>
    </location>
    <ligand>
        <name>FMN</name>
        <dbReference type="ChEBI" id="CHEBI:58210"/>
    </ligand>
</feature>
<comment type="cofactor">
    <cofactor evidence="1 9">
        <name>FMN</name>
        <dbReference type="ChEBI" id="CHEBI:58210"/>
    </cofactor>
</comment>
<keyword evidence="4 9" id="KW-0288">FMN</keyword>
<dbReference type="NCBIfam" id="NF008774">
    <property type="entry name" value="PRK11815.1"/>
    <property type="match status" value="1"/>
</dbReference>
<feature type="binding site" evidence="9">
    <location>
        <position position="167"/>
    </location>
    <ligand>
        <name>FMN</name>
        <dbReference type="ChEBI" id="CHEBI:58210"/>
    </ligand>
</feature>
<keyword evidence="5 9" id="KW-0819">tRNA processing</keyword>
<evidence type="ECO:0000256" key="1">
    <source>
        <dbReference type="ARBA" id="ARBA00001917"/>
    </source>
</evidence>
<dbReference type="Gene3D" id="3.20.20.70">
    <property type="entry name" value="Aldolase class I"/>
    <property type="match status" value="1"/>
</dbReference>
<feature type="site" description="Interacts with tRNA" evidence="9">
    <location>
        <position position="182"/>
    </location>
</feature>
<feature type="site" description="Interacts with tRNA; defines subfamily-specific binding signature" evidence="9">
    <location>
        <position position="179"/>
    </location>
</feature>
<dbReference type="Gene3D" id="1.20.120.1460">
    <property type="match status" value="1"/>
</dbReference>
<reference evidence="11" key="1">
    <citation type="submission" date="2019-03" db="EMBL/GenBank/DDBJ databases">
        <title>Afifella sp. nov., isolated from activated sludge.</title>
        <authorList>
            <person name="Li Q."/>
            <person name="Liu Y."/>
        </authorList>
    </citation>
    <scope>NUCLEOTIDE SEQUENCE</scope>
    <source>
        <strain evidence="11">L72</strain>
    </source>
</reference>
<dbReference type="PANTHER" id="PTHR42907:SF1">
    <property type="entry name" value="FMN-LINKED OXIDOREDUCTASES SUPERFAMILY PROTEIN"/>
    <property type="match status" value="1"/>
</dbReference>
<feature type="binding site" evidence="9">
    <location>
        <position position="66"/>
    </location>
    <ligand>
        <name>FMN</name>
        <dbReference type="ChEBI" id="CHEBI:58210"/>
    </ligand>
</feature>
<dbReference type="RefSeq" id="WP_161139510.1">
    <property type="nucleotide sequence ID" value="NZ_SPKJ01000010.1"/>
</dbReference>
<comment type="similarity">
    <text evidence="9">Belongs to the Dus family. DusA subfamily.</text>
</comment>
<evidence type="ECO:0000259" key="10">
    <source>
        <dbReference type="Pfam" id="PF01207"/>
    </source>
</evidence>
<dbReference type="InterPro" id="IPR018517">
    <property type="entry name" value="tRNA_hU_synthase_CS"/>
</dbReference>
<dbReference type="AlphaFoldDB" id="A0A964T3A4"/>
<evidence type="ECO:0000256" key="7">
    <source>
        <dbReference type="ARBA" id="ARBA00022884"/>
    </source>
</evidence>
<evidence type="ECO:0000313" key="12">
    <source>
        <dbReference type="Proteomes" id="UP000773614"/>
    </source>
</evidence>
<dbReference type="SUPFAM" id="SSF51395">
    <property type="entry name" value="FMN-linked oxidoreductases"/>
    <property type="match status" value="1"/>
</dbReference>
<keyword evidence="12" id="KW-1185">Reference proteome</keyword>
<feature type="binding site" evidence="9">
    <location>
        <begin position="207"/>
        <end position="209"/>
    </location>
    <ligand>
        <name>FMN</name>
        <dbReference type="ChEBI" id="CHEBI:58210"/>
    </ligand>
</feature>
<comment type="function">
    <text evidence="9">Catalyzes the synthesis of 5,6-dihydrouridine (D), a modified base found in the D-loop of most tRNAs, via the reduction of the C5-C6 double bond in target uridines. Specifically modifies U20 and U20a in tRNAs.</text>
</comment>
<protein>
    <recommendedName>
        <fullName evidence="9">tRNA-dihydrouridine(20/20a) synthase</fullName>
        <ecNumber evidence="9">1.3.1.91</ecNumber>
    </recommendedName>
    <alternativeName>
        <fullName evidence="9">U20-specific dihydrouridine synthase</fullName>
        <shortName evidence="9">U20-specific Dus</shortName>
    </alternativeName>
    <alternativeName>
        <fullName evidence="9">tRNA-dihydrouridine synthase A</fullName>
    </alternativeName>
</protein>
<dbReference type="GO" id="GO:0050660">
    <property type="term" value="F:flavin adenine dinucleotide binding"/>
    <property type="evidence" value="ECO:0007669"/>
    <property type="project" value="InterPro"/>
</dbReference>
<evidence type="ECO:0000256" key="2">
    <source>
        <dbReference type="ARBA" id="ARBA00022555"/>
    </source>
</evidence>
<organism evidence="11 12">
    <name type="scientific">Propylenella binzhouense</name>
    <dbReference type="NCBI Taxonomy" id="2555902"/>
    <lineage>
        <taxon>Bacteria</taxon>
        <taxon>Pseudomonadati</taxon>
        <taxon>Pseudomonadota</taxon>
        <taxon>Alphaproteobacteria</taxon>
        <taxon>Hyphomicrobiales</taxon>
        <taxon>Propylenellaceae</taxon>
        <taxon>Propylenella</taxon>
    </lineage>
</organism>
<dbReference type="InterPro" id="IPR013785">
    <property type="entry name" value="Aldolase_TIM"/>
</dbReference>
<dbReference type="CDD" id="cd02801">
    <property type="entry name" value="DUS_like_FMN"/>
    <property type="match status" value="1"/>
</dbReference>
<feature type="site" description="Interacts with tRNA" evidence="9">
    <location>
        <position position="93"/>
    </location>
</feature>
<feature type="binding site" evidence="9">
    <location>
        <position position="135"/>
    </location>
    <ligand>
        <name>FMN</name>
        <dbReference type="ChEBI" id="CHEBI:58210"/>
    </ligand>
</feature>
<comment type="catalytic activity">
    <reaction evidence="9">
        <text>5,6-dihydrouridine(20) in tRNA + NAD(+) = uridine(20) in tRNA + NADH + H(+)</text>
        <dbReference type="Rhea" id="RHEA:53340"/>
        <dbReference type="Rhea" id="RHEA-COMP:13533"/>
        <dbReference type="Rhea" id="RHEA-COMP:13534"/>
        <dbReference type="ChEBI" id="CHEBI:15378"/>
        <dbReference type="ChEBI" id="CHEBI:57540"/>
        <dbReference type="ChEBI" id="CHEBI:57945"/>
        <dbReference type="ChEBI" id="CHEBI:65315"/>
        <dbReference type="ChEBI" id="CHEBI:74443"/>
        <dbReference type="EC" id="1.3.1.91"/>
    </reaction>
</comment>
<sequence length="339" mass="36371">MLKYQAPMIAVAPMMDWTDRHCRYFHRGLTKHALLYTEMVTAEAVLRGDRARLLAFDEAEHPVALQLGGSDPARLAAAARVGEEAGYDEINLNVGCPSDRVRSGAFGACLMRTPDLVAESVAAMKAAVGIPVTVKCRIGVDEQDPEEALDRLADGTFAAGADALWVHARKAWLEGLSPKQNRTVPPLDYGRVRRLKARLPGRFVGLNGGLVDLEAAAAELPAVDGVMVGRAAYREPWRLAAVDRLFFGAARDADPFAAAERMIAYAERVLAEGGRMAPVVRPMIGLFHGCEGARRWRQILTVEGARAGAGPDVIRAALAAVASSREGLDSGAPRVDRAA</sequence>
<evidence type="ECO:0000256" key="3">
    <source>
        <dbReference type="ARBA" id="ARBA00022630"/>
    </source>
</evidence>
<keyword evidence="8 9" id="KW-0560">Oxidoreductase</keyword>
<feature type="domain" description="DUS-like FMN-binding" evidence="10">
    <location>
        <begin position="11"/>
        <end position="301"/>
    </location>
</feature>
<dbReference type="PROSITE" id="PS01136">
    <property type="entry name" value="UPF0034"/>
    <property type="match status" value="1"/>
</dbReference>
<evidence type="ECO:0000256" key="4">
    <source>
        <dbReference type="ARBA" id="ARBA00022643"/>
    </source>
</evidence>
<dbReference type="Proteomes" id="UP000773614">
    <property type="component" value="Unassembled WGS sequence"/>
</dbReference>
<comment type="catalytic activity">
    <reaction evidence="9">
        <text>5,6-dihydrouridine(20) in tRNA + NADP(+) = uridine(20) in tRNA + NADPH + H(+)</text>
        <dbReference type="Rhea" id="RHEA:53336"/>
        <dbReference type="Rhea" id="RHEA-COMP:13533"/>
        <dbReference type="Rhea" id="RHEA-COMP:13534"/>
        <dbReference type="ChEBI" id="CHEBI:15378"/>
        <dbReference type="ChEBI" id="CHEBI:57783"/>
        <dbReference type="ChEBI" id="CHEBI:58349"/>
        <dbReference type="ChEBI" id="CHEBI:65315"/>
        <dbReference type="ChEBI" id="CHEBI:74443"/>
        <dbReference type="EC" id="1.3.1.91"/>
    </reaction>
</comment>
<gene>
    <name evidence="9 11" type="primary">dusA</name>
    <name evidence="11" type="ORF">E4O86_05490</name>
</gene>
<dbReference type="Pfam" id="PF01207">
    <property type="entry name" value="Dus"/>
    <property type="match status" value="1"/>
</dbReference>
<evidence type="ECO:0000313" key="11">
    <source>
        <dbReference type="EMBL" id="MYZ47162.1"/>
    </source>
</evidence>
<dbReference type="InterPro" id="IPR004653">
    <property type="entry name" value="DusA"/>
</dbReference>
<keyword evidence="6 9" id="KW-0521">NADP</keyword>
<comment type="caution">
    <text evidence="11">The sequence shown here is derived from an EMBL/GenBank/DDBJ whole genome shotgun (WGS) entry which is preliminary data.</text>
</comment>
<dbReference type="GO" id="GO:0010181">
    <property type="term" value="F:FMN binding"/>
    <property type="evidence" value="ECO:0007669"/>
    <property type="project" value="UniProtKB-UniRule"/>
</dbReference>
<accession>A0A964T3A4</accession>
<comment type="catalytic activity">
    <reaction evidence="9">
        <text>5,6-dihydrouridine(20a) in tRNA + NADP(+) = uridine(20a) in tRNA + NADPH + H(+)</text>
        <dbReference type="Rhea" id="RHEA:53344"/>
        <dbReference type="Rhea" id="RHEA-COMP:13535"/>
        <dbReference type="Rhea" id="RHEA-COMP:13536"/>
        <dbReference type="ChEBI" id="CHEBI:15378"/>
        <dbReference type="ChEBI" id="CHEBI:57783"/>
        <dbReference type="ChEBI" id="CHEBI:58349"/>
        <dbReference type="ChEBI" id="CHEBI:65315"/>
        <dbReference type="ChEBI" id="CHEBI:74443"/>
    </reaction>
</comment>